<dbReference type="GO" id="GO:0009507">
    <property type="term" value="C:chloroplast"/>
    <property type="evidence" value="ECO:0007669"/>
    <property type="project" value="TreeGrafter"/>
</dbReference>
<dbReference type="PANTHER" id="PTHR36729">
    <property type="entry name" value="EXPRESSED PROTEIN"/>
    <property type="match status" value="1"/>
</dbReference>
<accession>A0AAN8Z9E8</accession>
<dbReference type="EMBL" id="JBAMMX010000011">
    <property type="protein sequence ID" value="KAK6931649.1"/>
    <property type="molecule type" value="Genomic_DNA"/>
</dbReference>
<dbReference type="Pfam" id="PF24869">
    <property type="entry name" value="DUF7734"/>
    <property type="match status" value="1"/>
</dbReference>
<evidence type="ECO:0000259" key="1">
    <source>
        <dbReference type="Pfam" id="PF24869"/>
    </source>
</evidence>
<dbReference type="PANTHER" id="PTHR36729:SF2">
    <property type="entry name" value="EXPRESSED PROTEIN"/>
    <property type="match status" value="1"/>
</dbReference>
<keyword evidence="3" id="KW-1185">Reference proteome</keyword>
<proteinExistence type="predicted"/>
<comment type="caution">
    <text evidence="2">The sequence shown here is derived from an EMBL/GenBank/DDBJ whole genome shotgun (WGS) entry which is preliminary data.</text>
</comment>
<dbReference type="AlphaFoldDB" id="A0AAN8Z9E8"/>
<name>A0AAN8Z9E8_9MAGN</name>
<feature type="domain" description="DUF7734" evidence="1">
    <location>
        <begin position="89"/>
        <end position="175"/>
    </location>
</feature>
<evidence type="ECO:0000313" key="3">
    <source>
        <dbReference type="Proteomes" id="UP001370490"/>
    </source>
</evidence>
<organism evidence="2 3">
    <name type="scientific">Dillenia turbinata</name>
    <dbReference type="NCBI Taxonomy" id="194707"/>
    <lineage>
        <taxon>Eukaryota</taxon>
        <taxon>Viridiplantae</taxon>
        <taxon>Streptophyta</taxon>
        <taxon>Embryophyta</taxon>
        <taxon>Tracheophyta</taxon>
        <taxon>Spermatophyta</taxon>
        <taxon>Magnoliopsida</taxon>
        <taxon>eudicotyledons</taxon>
        <taxon>Gunneridae</taxon>
        <taxon>Pentapetalae</taxon>
        <taxon>Dilleniales</taxon>
        <taxon>Dilleniaceae</taxon>
        <taxon>Dillenia</taxon>
    </lineage>
</organism>
<reference evidence="2 3" key="1">
    <citation type="submission" date="2023-12" db="EMBL/GenBank/DDBJ databases">
        <title>A high-quality genome assembly for Dillenia turbinata (Dilleniales).</title>
        <authorList>
            <person name="Chanderbali A."/>
        </authorList>
    </citation>
    <scope>NUCLEOTIDE SEQUENCE [LARGE SCALE GENOMIC DNA]</scope>
    <source>
        <strain evidence="2">LSX21</strain>
        <tissue evidence="2">Leaf</tissue>
    </source>
</reference>
<protein>
    <recommendedName>
        <fullName evidence="1">DUF7734 domain-containing protein</fullName>
    </recommendedName>
</protein>
<dbReference type="Proteomes" id="UP001370490">
    <property type="component" value="Unassembled WGS sequence"/>
</dbReference>
<dbReference type="InterPro" id="IPR056636">
    <property type="entry name" value="DUF7734"/>
</dbReference>
<gene>
    <name evidence="2" type="ORF">RJ641_003442</name>
</gene>
<evidence type="ECO:0000313" key="2">
    <source>
        <dbReference type="EMBL" id="KAK6931649.1"/>
    </source>
</evidence>
<sequence>MLKYRGGQSVTPPSSLPKFPLLSNYRVLQHHHNHNIVGFCCFPRKSLRLSTQEGCSCRSDLSCCARRGIRYDCEDNEDDAEYRHNVELAMLEFYSQSARGEALLVQAVVDDEDVEVLIFRGFSSCLSYGTSPDPSKSILPARAVIKSIDRIKGPFDPSNIEYLEKGLTVEAFKSRIQTN</sequence>